<dbReference type="GO" id="GO:0008270">
    <property type="term" value="F:zinc ion binding"/>
    <property type="evidence" value="ECO:0007669"/>
    <property type="project" value="UniProtKB-KW"/>
</dbReference>
<dbReference type="Gene3D" id="3.30.40.10">
    <property type="entry name" value="Zinc/RING finger domain, C3HC4 (zinc finger)"/>
    <property type="match status" value="1"/>
</dbReference>
<dbReference type="InterPro" id="IPR013083">
    <property type="entry name" value="Znf_RING/FYVE/PHD"/>
</dbReference>
<evidence type="ECO:0000256" key="10">
    <source>
        <dbReference type="ARBA" id="ARBA00022737"/>
    </source>
</evidence>
<protein>
    <recommendedName>
        <fullName evidence="6 16">E3 ubiquitin-protein ligase listerin</fullName>
        <ecNumber evidence="5 16">2.3.2.27</ecNumber>
    </recommendedName>
    <alternativeName>
        <fullName evidence="16">RING-type E3 ubiquitin transferase listerin</fullName>
    </alternativeName>
</protein>
<comment type="pathway">
    <text evidence="3 16">Protein modification; protein ubiquitination.</text>
</comment>
<keyword evidence="13 16" id="KW-0862">Zinc</keyword>
<dbReference type="GO" id="GO:0000781">
    <property type="term" value="C:chromosome, telomeric region"/>
    <property type="evidence" value="ECO:0007669"/>
    <property type="project" value="GOC"/>
</dbReference>
<dbReference type="GO" id="GO:0022626">
    <property type="term" value="C:cytosolic ribosome"/>
    <property type="evidence" value="ECO:0007669"/>
    <property type="project" value="EnsemblFungi"/>
</dbReference>
<comment type="similarity">
    <text evidence="4 16">Belongs to the LTN1 family.</text>
</comment>
<dbReference type="GO" id="GO:0031509">
    <property type="term" value="P:subtelomeric heterochromatin formation"/>
    <property type="evidence" value="ECO:0007669"/>
    <property type="project" value="EnsemblFungi"/>
</dbReference>
<dbReference type="GeneID" id="34527892"/>
<dbReference type="OMA" id="NRFHGAC"/>
<keyword evidence="12 16" id="KW-0833">Ubl conjugation pathway</keyword>
<evidence type="ECO:0000256" key="5">
    <source>
        <dbReference type="ARBA" id="ARBA00012483"/>
    </source>
</evidence>
<dbReference type="UniPathway" id="UPA00143"/>
<dbReference type="FunFam" id="3.30.40.10:FF:000038">
    <property type="entry name" value="E3 ubiquitin-protein ligase listerin"/>
    <property type="match status" value="1"/>
</dbReference>
<name>J7S2N2_HUIN7</name>
<evidence type="ECO:0000256" key="14">
    <source>
        <dbReference type="ARBA" id="ARBA00055150"/>
    </source>
</evidence>
<evidence type="ECO:0000259" key="17">
    <source>
        <dbReference type="PROSITE" id="PS50089"/>
    </source>
</evidence>
<evidence type="ECO:0000256" key="8">
    <source>
        <dbReference type="ARBA" id="ARBA00022679"/>
    </source>
</evidence>
<proteinExistence type="inferred from homology"/>
<evidence type="ECO:0000256" key="11">
    <source>
        <dbReference type="ARBA" id="ARBA00022771"/>
    </source>
</evidence>
<dbReference type="CDD" id="cd16491">
    <property type="entry name" value="RING-CH-C4HC3_LTN1"/>
    <property type="match status" value="1"/>
</dbReference>
<dbReference type="InterPro" id="IPR039804">
    <property type="entry name" value="RING-CH-C4HC3_LTN1"/>
</dbReference>
<dbReference type="GO" id="GO:1990112">
    <property type="term" value="C:RQC complex"/>
    <property type="evidence" value="ECO:0007669"/>
    <property type="project" value="UniProtKB-UniRule"/>
</dbReference>
<dbReference type="GO" id="GO:0061630">
    <property type="term" value="F:ubiquitin protein ligase activity"/>
    <property type="evidence" value="ECO:0007669"/>
    <property type="project" value="UniProtKB-UniRule"/>
</dbReference>
<dbReference type="EMBL" id="HE978323">
    <property type="protein sequence ID" value="CCK72137.1"/>
    <property type="molecule type" value="Genomic_DNA"/>
</dbReference>
<dbReference type="InterPro" id="IPR016024">
    <property type="entry name" value="ARM-type_fold"/>
</dbReference>
<gene>
    <name evidence="18" type="primary">KNAG0J00540</name>
    <name evidence="18" type="ordered locus">KNAG_0J00540</name>
</gene>
<reference evidence="18 19" key="1">
    <citation type="journal article" date="2011" name="Proc. Natl. Acad. Sci. U.S.A.">
        <title>Evolutionary erosion of yeast sex chromosomes by mating-type switching accidents.</title>
        <authorList>
            <person name="Gordon J.L."/>
            <person name="Armisen D."/>
            <person name="Proux-Wera E."/>
            <person name="Oheigeartaigh S.S."/>
            <person name="Byrne K.P."/>
            <person name="Wolfe K.H."/>
        </authorList>
    </citation>
    <scope>NUCLEOTIDE SEQUENCE [LARGE SCALE GENOMIC DNA]</scope>
    <source>
        <strain evidence="19">ATCC MYA-139 / BCRC 22969 / CBS 8797 / CCRC 22969 / KCTC 17520 / NBRC 10181 / NCYC 3082</strain>
    </source>
</reference>
<dbReference type="PANTHER" id="PTHR12389">
    <property type="entry name" value="ZINC FINGER PROTEIN 294"/>
    <property type="match status" value="1"/>
</dbReference>
<comment type="function">
    <text evidence="16">E3 ubiquitin-protein ligase. Component of the ribosome quality control complex (RQC), a ribosome-associated complex that mediates ubiquitination and extraction of incompletely synthesized nascent chains for proteasomal degradation.</text>
</comment>
<comment type="subunit">
    <text evidence="16">Component of the ribosome quality control complex (RQC).</text>
</comment>
<dbReference type="InterPro" id="IPR054476">
    <property type="entry name" value="Ltn1_N"/>
</dbReference>
<dbReference type="STRING" id="1071383.J7S2N2"/>
<dbReference type="InterPro" id="IPR039795">
    <property type="entry name" value="LTN1/Rkr1"/>
</dbReference>
<dbReference type="HOGENOM" id="CLU_262564_0_0_1"/>
<evidence type="ECO:0000256" key="9">
    <source>
        <dbReference type="ARBA" id="ARBA00022723"/>
    </source>
</evidence>
<evidence type="ECO:0000313" key="18">
    <source>
        <dbReference type="EMBL" id="CCK72137.1"/>
    </source>
</evidence>
<dbReference type="KEGG" id="kng:KNAG_0J00540"/>
<evidence type="ECO:0000313" key="19">
    <source>
        <dbReference type="Proteomes" id="UP000006310"/>
    </source>
</evidence>
<evidence type="ECO:0000256" key="15">
    <source>
        <dbReference type="PROSITE-ProRule" id="PRU00175"/>
    </source>
</evidence>
<organism evidence="18 19">
    <name type="scientific">Huiozyma naganishii (strain ATCC MYA-139 / BCRC 22969 / CBS 8797 / KCTC 17520 / NBRC 10181 / NCYC 3082 / Yp74L-3)</name>
    <name type="common">Yeast</name>
    <name type="synonym">Kazachstania naganishii</name>
    <dbReference type="NCBI Taxonomy" id="1071383"/>
    <lineage>
        <taxon>Eukaryota</taxon>
        <taxon>Fungi</taxon>
        <taxon>Dikarya</taxon>
        <taxon>Ascomycota</taxon>
        <taxon>Saccharomycotina</taxon>
        <taxon>Saccharomycetes</taxon>
        <taxon>Saccharomycetales</taxon>
        <taxon>Saccharomycetaceae</taxon>
        <taxon>Huiozyma</taxon>
    </lineage>
</organism>
<dbReference type="InterPro" id="IPR054478">
    <property type="entry name" value="LTN1_UBC"/>
</dbReference>
<dbReference type="PANTHER" id="PTHR12389:SF0">
    <property type="entry name" value="E3 UBIQUITIN-PROTEIN LIGASE LISTERIN"/>
    <property type="match status" value="1"/>
</dbReference>
<comment type="function">
    <text evidence="14">E3 ubiquitin-protein ligase component of the ribosome quality control complex (RQC), a ribosome-associated complex that mediates ubiquitination and extraction of incompletely synthesized nascent chains for proteasomal degradation. Mediates ubiquitination of proteins derived from mRNAs lacking stop codons (non-stop proteins) and other translation arrest products induced by poly-lysine sequences and tandem rare codons. Ubiquitination leads to CDC48 recruitment for extraction and degradation of the incomplete translation product. May indirectly play a role in chromatin function and transcription.</text>
</comment>
<keyword evidence="8 16" id="KW-0808">Transferase</keyword>
<comment type="subcellular location">
    <subcellularLocation>
        <location evidence="2">Cytoplasm</location>
        <location evidence="2">Cytosol</location>
    </subcellularLocation>
</comment>
<evidence type="ECO:0000256" key="12">
    <source>
        <dbReference type="ARBA" id="ARBA00022786"/>
    </source>
</evidence>
<comment type="catalytic activity">
    <reaction evidence="1 16">
        <text>S-ubiquitinyl-[E2 ubiquitin-conjugating enzyme]-L-cysteine + [acceptor protein]-L-lysine = [E2 ubiquitin-conjugating enzyme]-L-cysteine + N(6)-ubiquitinyl-[acceptor protein]-L-lysine.</text>
        <dbReference type="EC" id="2.3.2.27"/>
    </reaction>
</comment>
<dbReference type="InterPro" id="IPR001841">
    <property type="entry name" value="Znf_RING"/>
</dbReference>
<keyword evidence="7" id="KW-0963">Cytoplasm</keyword>
<dbReference type="GO" id="GO:0043023">
    <property type="term" value="F:ribosomal large subunit binding"/>
    <property type="evidence" value="ECO:0007669"/>
    <property type="project" value="EnsemblFungi"/>
</dbReference>
<feature type="domain" description="RING-type" evidence="17">
    <location>
        <begin position="1507"/>
        <end position="1554"/>
    </location>
</feature>
<dbReference type="Pfam" id="PF13639">
    <property type="entry name" value="zf-RING_2"/>
    <property type="match status" value="1"/>
</dbReference>
<evidence type="ECO:0000256" key="13">
    <source>
        <dbReference type="ARBA" id="ARBA00022833"/>
    </source>
</evidence>
<dbReference type="SMART" id="SM01197">
    <property type="entry name" value="FANCL_C"/>
    <property type="match status" value="1"/>
</dbReference>
<dbReference type="GO" id="GO:1990116">
    <property type="term" value="P:ribosome-associated ubiquitin-dependent protein catabolic process"/>
    <property type="evidence" value="ECO:0007669"/>
    <property type="project" value="UniProtKB-UniRule"/>
</dbReference>
<dbReference type="Pfam" id="PF22958">
    <property type="entry name" value="Ltn1_1st"/>
    <property type="match status" value="1"/>
</dbReference>
<dbReference type="Pfam" id="PF23009">
    <property type="entry name" value="UBC_like"/>
    <property type="match status" value="1"/>
</dbReference>
<evidence type="ECO:0000256" key="1">
    <source>
        <dbReference type="ARBA" id="ARBA00000900"/>
    </source>
</evidence>
<dbReference type="SUPFAM" id="SSF48371">
    <property type="entry name" value="ARM repeat"/>
    <property type="match status" value="1"/>
</dbReference>
<sequence length="1561" mass="178619">MSLTGINTFEQFGVADFGLGSNGAKITLNYFDGWPEASLLDSLGAAQLKLMFKSLSKRDEKTKEKALVELLRFVQGGAECTDSLDDIFFICWSQLYAKCTVNESKLIRAQGHHITILLIDLFKKKMAPFLKDLIPLVLLGCIDADTYVSKTCCSELRDCFNNDPQKIDALWILFHEQILNLVRHIVTIESPDTLLDERYVTREEAEFNYNRLAFGAVQLLINLLGNNPDSFGQYREQYQLLLNDDNLWKCFNLKTTYNSKLFEAILKLIAVLYEMGYLRKNKEILKLAVRRLFKAMTAINSKNSIKFAPIVPPILNILTLLDTYKEGRIWMYDKNSKDKLISLISVSYSTASLGFFTAMCNLYQQTSIHQLLDYEVEWLPLWQKSLKTLNAKPFLGRNGLEILEEFWNNYLKFLADSGDDDIKSIIQNDMLKTAESSVRLKQSKVLTLLFAAHLTPNRLVTCIEECCSLKNFSSKNFENYITLLASIPNNENVLVTLAQWSYDTISSGSPAVVENQPHFFSLFSFFLNTGAPCLAEEISKFVYEIPVLVKDSSYGKFADCIILYSNSSFVGMNDKWKESITDFFTCAFSIKVPNEKIIDTLNRLNPDVLKQLLEFPDAGEINAFITSYIETYAFNDGGALLSSPLVFKNNISLLYESAVANSRFDLFCEKMGDLKEGVKFELFEKTDFLHKAIFVASESLVDSLFVTAISLAREHTSIANKLANTIIDYVETSKDATKHMERLLRYTSDLISTNIDVLPIFIPLNLETKFYTKVPKLDYRVSLSNSFGINSHLLNGSTSSMDLALIKRFLKYSLFLDSLVTKLPSYLDSHVIMGLTLLSELAIDYNYLSDDPCQEFFNLKHTLFNNIDEFKLSFHKIIETLVGTPPENLNTLIQVLFTGAHPVIVYYKSRILYRILINEVDSISKKTLIELTPLLEKFITGVVRDEKSDDKSYLNSAILLSVLTKLNTDQSMVKLRTLLASECIGVKGPDLISKTYKTLILLTNILAIDSADCVKDDFVPLAAQRMNLVLNTMNDWMDSDIAYDPPFVVVRTALLRYFSLVLKFPAIVHEMHDSLMRSSNRLLLDSLSMCQLEDTAYIFELRASCVELYAILEAESMCSEDYSEDIKESILELTLIDFQSEADNQVSSVFYQKLNKSLQNVELKELLPHFERIFEKYLKEGMHNVNQTRVFLGLLEKLIYAKQQDAVIEFELKSGHISSESENPDDDEEIAADDAAYKLPYALLGNLAKQTPHEYLEYEDKYRFIKYLWDWTIALKYFQDVSYKLRQIYIEQLRDSNLINKMFDFIADQINLEDTKFWKELPVDQISGYALDSTQFAPYQEDIFNECRVLLGHIMYDMFNKVGALTSNWFLNIKDRSLQLKIENFVSQFISPILVAEELTAVENKMGQLTSKDDDLTIKINPVVQEVKASYLIDEQKLQISFKIPKNYPLTNIQVVGVSRVGISEQKWKQWIMSTQHVITAMNGSVLDSLELFTKNVHLQFSGFEECAICYSILHAVDRKLPNKTCPTCKNRFHGACLYKWFRSSGNNTCPLCRNEIPFRR</sequence>
<dbReference type="GO" id="GO:0005634">
    <property type="term" value="C:nucleus"/>
    <property type="evidence" value="ECO:0007669"/>
    <property type="project" value="EnsemblFungi"/>
</dbReference>
<keyword evidence="10" id="KW-0677">Repeat</keyword>
<evidence type="ECO:0000256" key="6">
    <source>
        <dbReference type="ARBA" id="ARBA00017157"/>
    </source>
</evidence>
<evidence type="ECO:0000256" key="3">
    <source>
        <dbReference type="ARBA" id="ARBA00004906"/>
    </source>
</evidence>
<dbReference type="GO" id="GO:0016567">
    <property type="term" value="P:protein ubiquitination"/>
    <property type="evidence" value="ECO:0007669"/>
    <property type="project" value="UniProtKB-UniPathway"/>
</dbReference>
<evidence type="ECO:0000256" key="4">
    <source>
        <dbReference type="ARBA" id="ARBA00007997"/>
    </source>
</evidence>
<evidence type="ECO:0000256" key="2">
    <source>
        <dbReference type="ARBA" id="ARBA00004514"/>
    </source>
</evidence>
<accession>J7S2N2</accession>
<dbReference type="OrthoDB" id="6108at2759"/>
<evidence type="ECO:0000256" key="16">
    <source>
        <dbReference type="RuleBase" id="RU367090"/>
    </source>
</evidence>
<dbReference type="eggNOG" id="KOG0803">
    <property type="taxonomic scope" value="Eukaryota"/>
</dbReference>
<dbReference type="Proteomes" id="UP000006310">
    <property type="component" value="Chromosome 10"/>
</dbReference>
<keyword evidence="19" id="KW-1185">Reference proteome</keyword>
<dbReference type="RefSeq" id="XP_022466382.1">
    <property type="nucleotide sequence ID" value="XM_022610047.1"/>
</dbReference>
<dbReference type="InterPro" id="IPR054477">
    <property type="entry name" value="LTN1_E3_ligase_6th"/>
</dbReference>
<dbReference type="Pfam" id="PF22999">
    <property type="entry name" value="LTN1_E3_ligase_6th"/>
    <property type="match status" value="1"/>
</dbReference>
<keyword evidence="11 15" id="KW-0863">Zinc-finger</keyword>
<dbReference type="PROSITE" id="PS50089">
    <property type="entry name" value="ZF_RING_2"/>
    <property type="match status" value="1"/>
</dbReference>
<dbReference type="EC" id="2.3.2.27" evidence="5 16"/>
<dbReference type="SUPFAM" id="SSF57850">
    <property type="entry name" value="RING/U-box"/>
    <property type="match status" value="1"/>
</dbReference>
<keyword evidence="9 16" id="KW-0479">Metal-binding</keyword>
<dbReference type="GO" id="GO:0072344">
    <property type="term" value="P:rescue of stalled ribosome"/>
    <property type="evidence" value="ECO:0007669"/>
    <property type="project" value="UniProtKB-UniRule"/>
</dbReference>
<reference evidence="19" key="2">
    <citation type="submission" date="2012-08" db="EMBL/GenBank/DDBJ databases">
        <title>Genome sequence of Kazachstania naganishii.</title>
        <authorList>
            <person name="Gordon J.L."/>
            <person name="Armisen D."/>
            <person name="Proux-Wera E."/>
            <person name="OhEigeartaigh S.S."/>
            <person name="Byrne K.P."/>
            <person name="Wolfe K.H."/>
        </authorList>
    </citation>
    <scope>NUCLEOTIDE SEQUENCE [LARGE SCALE GENOMIC DNA]</scope>
    <source>
        <strain evidence="19">ATCC MYA-139 / BCRC 22969 / CBS 8797 / CCRC 22969 / KCTC 17520 / NBRC 10181 / NCYC 3082</strain>
    </source>
</reference>
<evidence type="ECO:0000256" key="7">
    <source>
        <dbReference type="ARBA" id="ARBA00022490"/>
    </source>
</evidence>